<dbReference type="PROSITE" id="PS51186">
    <property type="entry name" value="GNAT"/>
    <property type="match status" value="1"/>
</dbReference>
<organism evidence="2 3">
    <name type="scientific">Gemmatirosa kalamazoonensis</name>
    <dbReference type="NCBI Taxonomy" id="861299"/>
    <lineage>
        <taxon>Bacteria</taxon>
        <taxon>Pseudomonadati</taxon>
        <taxon>Gemmatimonadota</taxon>
        <taxon>Gemmatimonadia</taxon>
        <taxon>Gemmatimonadales</taxon>
        <taxon>Gemmatimonadaceae</taxon>
        <taxon>Gemmatirosa</taxon>
    </lineage>
</organism>
<evidence type="ECO:0000313" key="2">
    <source>
        <dbReference type="EMBL" id="AHG93047.1"/>
    </source>
</evidence>
<sequence>MSDAGILIRPATDGDWPAIWSIFHAVVSRGDTYTYAPDSSEADARRLWMGPGVSTFVAVDGADVVGTYVLKPNQPGLGAHVANAGYMVRPGAFGRGIGWAMGVHSLDAARSAGFRAMQFNAVVSTNDRAVALWRRLGFVVVGTIPAGFRHAVHGYVDLYVMHRFL</sequence>
<dbReference type="InterPro" id="IPR000182">
    <property type="entry name" value="GNAT_dom"/>
</dbReference>
<geneLocation type="plasmid" evidence="2 3">
    <name>1</name>
</geneLocation>
<keyword evidence="3" id="KW-1185">Reference proteome</keyword>
<dbReference type="InterPro" id="IPR052742">
    <property type="entry name" value="Mito_N-acetyltransferase"/>
</dbReference>
<dbReference type="RefSeq" id="WP_025414357.1">
    <property type="nucleotide sequence ID" value="NZ_CP007129.1"/>
</dbReference>
<dbReference type="Proteomes" id="UP000019151">
    <property type="component" value="Plasmid 1"/>
</dbReference>
<keyword evidence="2" id="KW-0614">Plasmid</keyword>
<dbReference type="PANTHER" id="PTHR43138">
    <property type="entry name" value="ACETYLTRANSFERASE, GNAT FAMILY"/>
    <property type="match status" value="1"/>
</dbReference>
<reference evidence="2 3" key="1">
    <citation type="journal article" date="2014" name="Genome Announc.">
        <title>Genome Sequence and Methylome of Soil Bacterium Gemmatirosa kalamazoonensis KBS708T, a Member of the Rarely Cultivated Gemmatimonadetes Phylum.</title>
        <authorList>
            <person name="Debruyn J.M."/>
            <person name="Radosevich M."/>
            <person name="Wommack K.E."/>
            <person name="Polson S.W."/>
            <person name="Hauser L.J."/>
            <person name="Fawaz M.N."/>
            <person name="Korlach J."/>
            <person name="Tsai Y.C."/>
        </authorList>
    </citation>
    <scope>NUCLEOTIDE SEQUENCE [LARGE SCALE GENOMIC DNA]</scope>
    <source>
        <strain evidence="2 3">KBS708</strain>
        <plasmid evidence="3">Plasmid 1</plasmid>
    </source>
</reference>
<dbReference type="CDD" id="cd04301">
    <property type="entry name" value="NAT_SF"/>
    <property type="match status" value="1"/>
</dbReference>
<protein>
    <submittedName>
        <fullName evidence="2">GCN5-related N-acetyltransferase</fullName>
    </submittedName>
</protein>
<dbReference type="InParanoid" id="W0RRF7"/>
<dbReference type="PANTHER" id="PTHR43138:SF1">
    <property type="entry name" value="N-ACETYLTRANSFERASE ACA1"/>
    <property type="match status" value="1"/>
</dbReference>
<dbReference type="SUPFAM" id="SSF55729">
    <property type="entry name" value="Acyl-CoA N-acyltransferases (Nat)"/>
    <property type="match status" value="1"/>
</dbReference>
<dbReference type="EMBL" id="CP007129">
    <property type="protein sequence ID" value="AHG93047.1"/>
    <property type="molecule type" value="Genomic_DNA"/>
</dbReference>
<keyword evidence="2" id="KW-0808">Transferase</keyword>
<dbReference type="KEGG" id="gba:J421_5512"/>
<dbReference type="InterPro" id="IPR016181">
    <property type="entry name" value="Acyl_CoA_acyltransferase"/>
</dbReference>
<dbReference type="Gene3D" id="3.40.630.30">
    <property type="match status" value="1"/>
</dbReference>
<name>W0RRF7_9BACT</name>
<feature type="domain" description="N-acetyltransferase" evidence="1">
    <location>
        <begin position="6"/>
        <end position="165"/>
    </location>
</feature>
<proteinExistence type="predicted"/>
<dbReference type="OrthoDB" id="9788300at2"/>
<dbReference type="GO" id="GO:0016747">
    <property type="term" value="F:acyltransferase activity, transferring groups other than amino-acyl groups"/>
    <property type="evidence" value="ECO:0007669"/>
    <property type="project" value="InterPro"/>
</dbReference>
<evidence type="ECO:0000313" key="3">
    <source>
        <dbReference type="Proteomes" id="UP000019151"/>
    </source>
</evidence>
<gene>
    <name evidence="2" type="ORF">J421_5512</name>
</gene>
<dbReference type="Pfam" id="PF00583">
    <property type="entry name" value="Acetyltransf_1"/>
    <property type="match status" value="1"/>
</dbReference>
<accession>W0RRF7</accession>
<evidence type="ECO:0000259" key="1">
    <source>
        <dbReference type="PROSITE" id="PS51186"/>
    </source>
</evidence>
<dbReference type="AlphaFoldDB" id="W0RRF7"/>
<dbReference type="HOGENOM" id="CLU_013985_42_2_0"/>